<dbReference type="GO" id="GO:0043138">
    <property type="term" value="F:3'-5' DNA helicase activity"/>
    <property type="evidence" value="ECO:0007669"/>
    <property type="project" value="TreeGrafter"/>
</dbReference>
<evidence type="ECO:0000256" key="6">
    <source>
        <dbReference type="SAM" id="MobiDB-lite"/>
    </source>
</evidence>
<organism evidence="8 9">
    <name type="scientific">Streptomyces smaragdinus</name>
    <dbReference type="NCBI Taxonomy" id="2585196"/>
    <lineage>
        <taxon>Bacteria</taxon>
        <taxon>Bacillati</taxon>
        <taxon>Actinomycetota</taxon>
        <taxon>Actinomycetes</taxon>
        <taxon>Kitasatosporales</taxon>
        <taxon>Streptomycetaceae</taxon>
        <taxon>Streptomyces</taxon>
    </lineage>
</organism>
<reference evidence="8 9" key="1">
    <citation type="submission" date="2019-10" db="EMBL/GenBank/DDBJ databases">
        <title>Streptomyces smaragdinus sp. nov. and Streptomyces fabii sp. nov., isolated from the gut of fungus growing-termite Macrotermes natalensis.</title>
        <authorList>
            <person name="Schwitalla J."/>
            <person name="Benndorf R."/>
            <person name="Martin K."/>
            <person name="De Beer W."/>
            <person name="Kaster A.-K."/>
            <person name="Vollmers J."/>
            <person name="Poulsen M."/>
            <person name="Beemelmanns C."/>
        </authorList>
    </citation>
    <scope>NUCLEOTIDE SEQUENCE [LARGE SCALE GENOMIC DNA]</scope>
    <source>
        <strain evidence="8 9">RB5</strain>
    </source>
</reference>
<dbReference type="PANTHER" id="PTHR11070">
    <property type="entry name" value="UVRD / RECB / PCRA DNA HELICASE FAMILY MEMBER"/>
    <property type="match status" value="1"/>
</dbReference>
<dbReference type="Proteomes" id="UP000466345">
    <property type="component" value="Unassembled WGS sequence"/>
</dbReference>
<keyword evidence="4 5" id="KW-0067">ATP-binding</keyword>
<dbReference type="InterPro" id="IPR014016">
    <property type="entry name" value="UvrD-like_ATP-bd"/>
</dbReference>
<feature type="domain" description="UvrD-like helicase ATP-binding" evidence="7">
    <location>
        <begin position="225"/>
        <end position="621"/>
    </location>
</feature>
<dbReference type="AlphaFoldDB" id="A0A7K0CQJ7"/>
<evidence type="ECO:0000256" key="1">
    <source>
        <dbReference type="ARBA" id="ARBA00022741"/>
    </source>
</evidence>
<evidence type="ECO:0000259" key="7">
    <source>
        <dbReference type="PROSITE" id="PS51198"/>
    </source>
</evidence>
<comment type="caution">
    <text evidence="8">The sequence shown here is derived from an EMBL/GenBank/DDBJ whole genome shotgun (WGS) entry which is preliminary data.</text>
</comment>
<dbReference type="PROSITE" id="PS51198">
    <property type="entry name" value="UVRD_HELICASE_ATP_BIND"/>
    <property type="match status" value="1"/>
</dbReference>
<evidence type="ECO:0000256" key="5">
    <source>
        <dbReference type="PROSITE-ProRule" id="PRU00560"/>
    </source>
</evidence>
<dbReference type="Gene3D" id="3.40.50.300">
    <property type="entry name" value="P-loop containing nucleotide triphosphate hydrolases"/>
    <property type="match status" value="3"/>
</dbReference>
<name>A0A7K0CQJ7_9ACTN</name>
<dbReference type="GO" id="GO:0005524">
    <property type="term" value="F:ATP binding"/>
    <property type="evidence" value="ECO:0007669"/>
    <property type="project" value="UniProtKB-UniRule"/>
</dbReference>
<dbReference type="OrthoDB" id="9787585at2"/>
<dbReference type="InterPro" id="IPR000212">
    <property type="entry name" value="DNA_helicase_UvrD/REP"/>
</dbReference>
<keyword evidence="9" id="KW-1185">Reference proteome</keyword>
<sequence>MAAYGATFDSGAAESARDREITSEQVHLDRVYVRLEEKIHEAEFLMDDAAKRVHVGTPGALAERDAQVFRAGVHLNRLNSEFEDFLFGRIDLLPGKDGVRGPDGAMTSVDPADDAVHDGRAEIAETLHIGRLGVLDAEYSPLVIDWRAPAAAPFYRATPVAPGRVVRRRVIRSKGRRVLGVEDDLLRPELTVTLDGEELAVIGDGALMAALGRARTHTMRDIVSSIQAEQDLVIRAPAASVTEVEGGPGTGKTAVALHRAAYLLYQDRRRYAGGILIVSPTPLLVAYTEGVLPSLGEEGQVAIRAIGSLVDGAEATAYDPPAVARIKGSARMTRVLRRAARGVIEGARPAGRAGLRVVAFGARIELDEDELRRVKQTVLGGTAPINLLRPRARRLLLDALWTKSGGPRRHLDPQLAQEARQAFDEDVADEDAFTGFLETWWPELTPREVLTAMADERSLHRWSRRVLRPEEIRRLRRSLTRAAGDAPVYSVHDVALLDELQAVLGTPARPRGPRVADPLDQLTGLEELMPGQAAESRRERAERLAEERREYAHVIVDEAQDLTPMQWRMVGRRGRHATWTVVGDAAQSSWSDPEEAAEARTEALGSRPRRRFELTVNYRNPAEVADIASRVLALAMPGKTPPTAVRSTGLAPRFTVAGDSLADTVRAEAGRLLAEVDGTVGVVVAMARREEAAGWLAGLGERVVALGSLEAKGLEYDATLVVSPAEIADESPAGLRVLYVALTRATQRLTVVSRADLDVPDGDGVADLLRP</sequence>
<dbReference type="GO" id="GO:0016787">
    <property type="term" value="F:hydrolase activity"/>
    <property type="evidence" value="ECO:0007669"/>
    <property type="project" value="UniProtKB-UniRule"/>
</dbReference>
<proteinExistence type="predicted"/>
<evidence type="ECO:0000256" key="4">
    <source>
        <dbReference type="ARBA" id="ARBA00022840"/>
    </source>
</evidence>
<dbReference type="EMBL" id="WEGJ01000038">
    <property type="protein sequence ID" value="MQY15760.1"/>
    <property type="molecule type" value="Genomic_DNA"/>
</dbReference>
<dbReference type="GO" id="GO:0003677">
    <property type="term" value="F:DNA binding"/>
    <property type="evidence" value="ECO:0007669"/>
    <property type="project" value="InterPro"/>
</dbReference>
<gene>
    <name evidence="8" type="ORF">SRB5_59510</name>
</gene>
<dbReference type="FunFam" id="3.40.50.300:FF:001426">
    <property type="entry name" value="DNA helicase"/>
    <property type="match status" value="1"/>
</dbReference>
<evidence type="ECO:0000313" key="9">
    <source>
        <dbReference type="Proteomes" id="UP000466345"/>
    </source>
</evidence>
<dbReference type="Pfam" id="PF01443">
    <property type="entry name" value="Viral_helicase1"/>
    <property type="match status" value="1"/>
</dbReference>
<dbReference type="RefSeq" id="WP_153456562.1">
    <property type="nucleotide sequence ID" value="NZ_WEGJ01000038.1"/>
</dbReference>
<dbReference type="SUPFAM" id="SSF52540">
    <property type="entry name" value="P-loop containing nucleoside triphosphate hydrolases"/>
    <property type="match status" value="1"/>
</dbReference>
<evidence type="ECO:0000256" key="2">
    <source>
        <dbReference type="ARBA" id="ARBA00022801"/>
    </source>
</evidence>
<feature type="binding site" evidence="5">
    <location>
        <begin position="246"/>
        <end position="253"/>
    </location>
    <ligand>
        <name>ATP</name>
        <dbReference type="ChEBI" id="CHEBI:30616"/>
    </ligand>
</feature>
<dbReference type="PANTHER" id="PTHR11070:SF45">
    <property type="entry name" value="DNA 3'-5' HELICASE"/>
    <property type="match status" value="1"/>
</dbReference>
<protein>
    <recommendedName>
        <fullName evidence="7">UvrD-like helicase ATP-binding domain-containing protein</fullName>
    </recommendedName>
</protein>
<dbReference type="GO" id="GO:0000725">
    <property type="term" value="P:recombinational repair"/>
    <property type="evidence" value="ECO:0007669"/>
    <property type="project" value="TreeGrafter"/>
</dbReference>
<feature type="region of interest" description="Disordered" evidence="6">
    <location>
        <begin position="1"/>
        <end position="20"/>
    </location>
</feature>
<dbReference type="GO" id="GO:0005829">
    <property type="term" value="C:cytosol"/>
    <property type="evidence" value="ECO:0007669"/>
    <property type="project" value="TreeGrafter"/>
</dbReference>
<dbReference type="InterPro" id="IPR027351">
    <property type="entry name" value="(+)RNA_virus_helicase_core_dom"/>
</dbReference>
<evidence type="ECO:0000256" key="3">
    <source>
        <dbReference type="ARBA" id="ARBA00022806"/>
    </source>
</evidence>
<evidence type="ECO:0000313" key="8">
    <source>
        <dbReference type="EMBL" id="MQY15760.1"/>
    </source>
</evidence>
<keyword evidence="3 5" id="KW-0347">Helicase</keyword>
<keyword evidence="2 5" id="KW-0378">Hydrolase</keyword>
<dbReference type="InterPro" id="IPR027417">
    <property type="entry name" value="P-loop_NTPase"/>
</dbReference>
<keyword evidence="1 5" id="KW-0547">Nucleotide-binding</keyword>
<accession>A0A7K0CQJ7</accession>